<dbReference type="AlphaFoldDB" id="A0A4Q7N4E9"/>
<comment type="caution">
    <text evidence="1">The sequence shown here is derived from an EMBL/GenBank/DDBJ whole genome shotgun (WGS) entry which is preliminary data.</text>
</comment>
<reference evidence="1 2" key="1">
    <citation type="submission" date="2019-02" db="EMBL/GenBank/DDBJ databases">
        <title>Genomic Encyclopedia of Type Strains, Phase IV (KMG-IV): sequencing the most valuable type-strain genomes for metagenomic binning, comparative biology and taxonomic classification.</title>
        <authorList>
            <person name="Goeker M."/>
        </authorList>
    </citation>
    <scope>NUCLEOTIDE SEQUENCE [LARGE SCALE GENOMIC DNA]</scope>
    <source>
        <strain evidence="1 2">DSM 18116</strain>
    </source>
</reference>
<dbReference type="OrthoDB" id="680858at2"/>
<keyword evidence="2" id="KW-1185">Reference proteome</keyword>
<dbReference type="EMBL" id="SGXA01000001">
    <property type="protein sequence ID" value="RZS75860.1"/>
    <property type="molecule type" value="Genomic_DNA"/>
</dbReference>
<dbReference type="RefSeq" id="WP_130540196.1">
    <property type="nucleotide sequence ID" value="NZ_CP042431.1"/>
</dbReference>
<evidence type="ECO:0000313" key="1">
    <source>
        <dbReference type="EMBL" id="RZS75860.1"/>
    </source>
</evidence>
<dbReference type="PANTHER" id="PTHR32305">
    <property type="match status" value="1"/>
</dbReference>
<dbReference type="PANTHER" id="PTHR32305:SF15">
    <property type="entry name" value="PROTEIN RHSA-RELATED"/>
    <property type="match status" value="1"/>
</dbReference>
<name>A0A4Q7N4E9_9BACT</name>
<dbReference type="NCBIfam" id="TIGR03696">
    <property type="entry name" value="Rhs_assc_core"/>
    <property type="match status" value="1"/>
</dbReference>
<accession>A0A4Q7N4E9</accession>
<evidence type="ECO:0000313" key="2">
    <source>
        <dbReference type="Proteomes" id="UP000293874"/>
    </source>
</evidence>
<gene>
    <name evidence="1" type="ORF">EV199_1735</name>
</gene>
<organism evidence="1 2">
    <name type="scientific">Pseudobacter ginsenosidimutans</name>
    <dbReference type="NCBI Taxonomy" id="661488"/>
    <lineage>
        <taxon>Bacteria</taxon>
        <taxon>Pseudomonadati</taxon>
        <taxon>Bacteroidota</taxon>
        <taxon>Chitinophagia</taxon>
        <taxon>Chitinophagales</taxon>
        <taxon>Chitinophagaceae</taxon>
        <taxon>Pseudobacter</taxon>
    </lineage>
</organism>
<proteinExistence type="predicted"/>
<dbReference type="Proteomes" id="UP000293874">
    <property type="component" value="Unassembled WGS sequence"/>
</dbReference>
<sequence length="462" mass="50799">MRDAQGNVMATYNSDTTTATPLQGFVLNESERYIYGSSRLGVVNAIQPVDNGNAGPAAVVDTGGLFVRGERMYELSNHLGNVLVTISDRKKGIADPLNAALIKFFEPIVLSGTDYYPFGMAMRVGGDNKYKYGFNGKENDNEVKGTGNQIDFGSRVHDVRIGRFLSMDPLQAKYPSFTPYHFAGNNPTASIDYDGKDTIRFITTRVYYPSITGPSGVKIGGGGSTSRSIVVIQAQGKDVFYDEVVIKTLSAHGFSTNTGKKEFFPNAQLGEPGGPLQGTGITKSDGALPFTKRNDEDQIALWKLTTPQLTSYLMKKDPVLYGALALGAAGMQVAERGRQIANIALLFEGFAIAPRTVITAQNIKFIEQHLAQFGKKAENDIMLDRLRKIANGEIKATQVDVNFAKHELRERELVGKGMKYEDAHVQVLKEMNMFHRDYDMKLYTEEAIKAGNAQIEKEVMNK</sequence>
<dbReference type="Gene3D" id="2.180.10.10">
    <property type="entry name" value="RHS repeat-associated core"/>
    <property type="match status" value="1"/>
</dbReference>
<dbReference type="InterPro" id="IPR022385">
    <property type="entry name" value="Rhs_assc_core"/>
</dbReference>
<dbReference type="InterPro" id="IPR050708">
    <property type="entry name" value="T6SS_VgrG/RHS"/>
</dbReference>
<protein>
    <submittedName>
        <fullName evidence="1">RHS repeat-associated protein</fullName>
    </submittedName>
</protein>